<evidence type="ECO:0000313" key="2">
    <source>
        <dbReference type="Proteomes" id="UP000734854"/>
    </source>
</evidence>
<dbReference type="InterPro" id="IPR036691">
    <property type="entry name" value="Endo/exonu/phosph_ase_sf"/>
</dbReference>
<dbReference type="Gene3D" id="3.60.10.10">
    <property type="entry name" value="Endonuclease/exonuclease/phosphatase"/>
    <property type="match status" value="1"/>
</dbReference>
<dbReference type="AlphaFoldDB" id="A0A8J5F515"/>
<dbReference type="Proteomes" id="UP000734854">
    <property type="component" value="Unassembled WGS sequence"/>
</dbReference>
<dbReference type="PANTHER" id="PTHR31286:SF179">
    <property type="entry name" value="RNASE H TYPE-1 DOMAIN-CONTAINING PROTEIN"/>
    <property type="match status" value="1"/>
</dbReference>
<dbReference type="EMBL" id="JACMSC010000017">
    <property type="protein sequence ID" value="KAG6479146.1"/>
    <property type="molecule type" value="Genomic_DNA"/>
</dbReference>
<dbReference type="SUPFAM" id="SSF56219">
    <property type="entry name" value="DNase I-like"/>
    <property type="match status" value="1"/>
</dbReference>
<name>A0A8J5F515_ZINOF</name>
<proteinExistence type="predicted"/>
<dbReference type="InterPro" id="IPR040256">
    <property type="entry name" value="At4g02000-like"/>
</dbReference>
<accession>A0A8J5F515</accession>
<reference evidence="1 2" key="1">
    <citation type="submission" date="2020-08" db="EMBL/GenBank/DDBJ databases">
        <title>Plant Genome Project.</title>
        <authorList>
            <person name="Zhang R.-G."/>
        </authorList>
    </citation>
    <scope>NUCLEOTIDE SEQUENCE [LARGE SCALE GENOMIC DNA]</scope>
    <source>
        <tissue evidence="1">Rhizome</tissue>
    </source>
</reference>
<evidence type="ECO:0000313" key="1">
    <source>
        <dbReference type="EMBL" id="KAG6479146.1"/>
    </source>
</evidence>
<comment type="caution">
    <text evidence="1">The sequence shown here is derived from an EMBL/GenBank/DDBJ whole genome shotgun (WGS) entry which is preliminary data.</text>
</comment>
<keyword evidence="2" id="KW-1185">Reference proteome</keyword>
<protein>
    <submittedName>
        <fullName evidence="1">Uncharacterized protein</fullName>
    </submittedName>
</protein>
<gene>
    <name evidence="1" type="ORF">ZIOFF_062607</name>
</gene>
<sequence>MFDKSSLFSAASIIGKPIKIDVATVDGSRLFMAHICVEIDLLKPKVEDFCIGIRAEKRLQRVVYEKHLVYCVQCSHLGHSEEDCYAFGKLNSDNPIEPGDEVTQRSEQQVWIQKKGISIGQANAKKKDRVAGNNFHLLSTLEEEEQRDIEGFVGEAAKVMGPGNVASEEIRNEQIVVGVLSSQNLEEESPGADDFNGYPIADSELNVVDNHNNLEAIASRKDKGKSVEMFGSKQNVQFMNQDVQVPILGVHVLGQNVQVSKPSVQFANLNLQSSASSSQQNVPAKGSSTLFGLPVGSSEIQGASRPANTAIYREGLPPAVTVSDMQQSHVVVPETTVTVTRLGDRLATCNLNQIHLDSGQRCNPTSPIIEDVSEGTEVSKTFVGKVEFDEDDSVQLQRTSSLPLGPMVYAKCSRSERISLWESLLELKPAVDDFWMIGGDFNIITGPNEHSVGTLSNQGVVVDFNNFLMLAGLLDAGYVGDKFTWTNNRVWKRLDRKLHFKLKRLKAHLKWWNSELFGNTFENVRKAEEEFDSAEKEFDLSPTVENKLHMAKCQAALFRMLDMEEMLWKRKAAVRWIGEGERNTKFFHNLVQKRRMANRGVCVEESELI</sequence>
<dbReference type="PANTHER" id="PTHR31286">
    <property type="entry name" value="GLYCINE-RICH CELL WALL STRUCTURAL PROTEIN 1.8-LIKE"/>
    <property type="match status" value="1"/>
</dbReference>
<organism evidence="1 2">
    <name type="scientific">Zingiber officinale</name>
    <name type="common">Ginger</name>
    <name type="synonym">Amomum zingiber</name>
    <dbReference type="NCBI Taxonomy" id="94328"/>
    <lineage>
        <taxon>Eukaryota</taxon>
        <taxon>Viridiplantae</taxon>
        <taxon>Streptophyta</taxon>
        <taxon>Embryophyta</taxon>
        <taxon>Tracheophyta</taxon>
        <taxon>Spermatophyta</taxon>
        <taxon>Magnoliopsida</taxon>
        <taxon>Liliopsida</taxon>
        <taxon>Zingiberales</taxon>
        <taxon>Zingiberaceae</taxon>
        <taxon>Zingiber</taxon>
    </lineage>
</organism>